<accession>A0ABW3KZE1</accession>
<comment type="caution">
    <text evidence="2">The sequence shown here is derived from an EMBL/GenBank/DDBJ whole genome shotgun (WGS) entry which is preliminary data.</text>
</comment>
<keyword evidence="2" id="KW-0808">Transferase</keyword>
<dbReference type="Gene3D" id="1.10.510.10">
    <property type="entry name" value="Transferase(Phosphotransferase) domain 1"/>
    <property type="match status" value="1"/>
</dbReference>
<dbReference type="InterPro" id="IPR000719">
    <property type="entry name" value="Prot_kinase_dom"/>
</dbReference>
<keyword evidence="2" id="KW-0723">Serine/threonine-protein kinase</keyword>
<keyword evidence="2" id="KW-0418">Kinase</keyword>
<reference evidence="3" key="1">
    <citation type="journal article" date="2019" name="Int. J. Syst. Evol. Microbiol.">
        <title>The Global Catalogue of Microorganisms (GCM) 10K type strain sequencing project: providing services to taxonomists for standard genome sequencing and annotation.</title>
        <authorList>
            <consortium name="The Broad Institute Genomics Platform"/>
            <consortium name="The Broad Institute Genome Sequencing Center for Infectious Disease"/>
            <person name="Wu L."/>
            <person name="Ma J."/>
        </authorList>
    </citation>
    <scope>NUCLEOTIDE SEQUENCE [LARGE SCALE GENOMIC DNA]</scope>
    <source>
        <strain evidence="3">CCUG 56607</strain>
    </source>
</reference>
<evidence type="ECO:0000259" key="1">
    <source>
        <dbReference type="PROSITE" id="PS50011"/>
    </source>
</evidence>
<gene>
    <name evidence="2" type="ORF">ACFQ2J_00595</name>
</gene>
<dbReference type="SUPFAM" id="SSF56112">
    <property type="entry name" value="Protein kinase-like (PK-like)"/>
    <property type="match status" value="1"/>
</dbReference>
<dbReference type="CDD" id="cd14014">
    <property type="entry name" value="STKc_PknB_like"/>
    <property type="match status" value="1"/>
</dbReference>
<dbReference type="InterPro" id="IPR008271">
    <property type="entry name" value="Ser/Thr_kinase_AS"/>
</dbReference>
<evidence type="ECO:0000313" key="3">
    <source>
        <dbReference type="Proteomes" id="UP001596990"/>
    </source>
</evidence>
<protein>
    <submittedName>
        <fullName evidence="2">Serine/threonine protein kinase</fullName>
    </submittedName>
</protein>
<dbReference type="InterPro" id="IPR011009">
    <property type="entry name" value="Kinase-like_dom_sf"/>
</dbReference>
<dbReference type="Proteomes" id="UP001596990">
    <property type="component" value="Unassembled WGS sequence"/>
</dbReference>
<dbReference type="Pfam" id="PF00069">
    <property type="entry name" value="Pkinase"/>
    <property type="match status" value="1"/>
</dbReference>
<proteinExistence type="predicted"/>
<dbReference type="PANTHER" id="PTHR44167:SF24">
    <property type="entry name" value="SERINE_THREONINE-PROTEIN KINASE CHK2"/>
    <property type="match status" value="1"/>
</dbReference>
<dbReference type="GO" id="GO:0004674">
    <property type="term" value="F:protein serine/threonine kinase activity"/>
    <property type="evidence" value="ECO:0007669"/>
    <property type="project" value="UniProtKB-KW"/>
</dbReference>
<sequence>MEEIGTLVDERYHIIDFIDRGSTSHVYLCVDQVTSMKLVLKLTEKEHPLSAQLSNEAKQLMSIDHPRIPTLYDFGEWKDRLYAVQEFRSGTSLEPWVRDGMDFSMMRKVWVGLAEVLCYLHDTEVRLVHRDIKPSNILIDHNGGITLLDFGISAPIGNTDVPPLGSKAFVAPEQYRRNLPVHPSADMYSAGALIFHMIVKDFPQRSNDINAERLYNAGVSVKGISLLKRMLALDPGQRPCAIEVYQELIDLP</sequence>
<organism evidence="2 3">
    <name type="scientific">Thalassobacillus hwangdonensis</name>
    <dbReference type="NCBI Taxonomy" id="546108"/>
    <lineage>
        <taxon>Bacteria</taxon>
        <taxon>Bacillati</taxon>
        <taxon>Bacillota</taxon>
        <taxon>Bacilli</taxon>
        <taxon>Bacillales</taxon>
        <taxon>Bacillaceae</taxon>
        <taxon>Thalassobacillus</taxon>
    </lineage>
</organism>
<feature type="domain" description="Protein kinase" evidence="1">
    <location>
        <begin position="12"/>
        <end position="252"/>
    </location>
</feature>
<dbReference type="PROSITE" id="PS00108">
    <property type="entry name" value="PROTEIN_KINASE_ST"/>
    <property type="match status" value="1"/>
</dbReference>
<dbReference type="PANTHER" id="PTHR44167">
    <property type="entry name" value="OVARIAN-SPECIFIC SERINE/THREONINE-PROTEIN KINASE LOK-RELATED"/>
    <property type="match status" value="1"/>
</dbReference>
<dbReference type="PROSITE" id="PS50011">
    <property type="entry name" value="PROTEIN_KINASE_DOM"/>
    <property type="match status" value="1"/>
</dbReference>
<name>A0ABW3KZE1_9BACI</name>
<keyword evidence="3" id="KW-1185">Reference proteome</keyword>
<dbReference type="EMBL" id="JBHTKL010000001">
    <property type="protein sequence ID" value="MFD1017679.1"/>
    <property type="molecule type" value="Genomic_DNA"/>
</dbReference>
<dbReference type="SMART" id="SM00220">
    <property type="entry name" value="S_TKc"/>
    <property type="match status" value="1"/>
</dbReference>
<evidence type="ECO:0000313" key="2">
    <source>
        <dbReference type="EMBL" id="MFD1017679.1"/>
    </source>
</evidence>